<dbReference type="InterPro" id="IPR036388">
    <property type="entry name" value="WH-like_DNA-bd_sf"/>
</dbReference>
<keyword evidence="2" id="KW-0238">DNA-binding</keyword>
<dbReference type="Pfam" id="PF12802">
    <property type="entry name" value="MarR_2"/>
    <property type="match status" value="1"/>
</dbReference>
<evidence type="ECO:0000256" key="3">
    <source>
        <dbReference type="ARBA" id="ARBA00023163"/>
    </source>
</evidence>
<dbReference type="PROSITE" id="PS50995">
    <property type="entry name" value="HTH_MARR_2"/>
    <property type="match status" value="1"/>
</dbReference>
<organism evidence="6 7">
    <name type="scientific">Streptomyces camponoticapitis</name>
    <dbReference type="NCBI Taxonomy" id="1616125"/>
    <lineage>
        <taxon>Bacteria</taxon>
        <taxon>Bacillati</taxon>
        <taxon>Actinomycetota</taxon>
        <taxon>Actinomycetes</taxon>
        <taxon>Kitasatosporales</taxon>
        <taxon>Streptomycetaceae</taxon>
        <taxon>Streptomyces</taxon>
    </lineage>
</organism>
<evidence type="ECO:0000313" key="6">
    <source>
        <dbReference type="EMBL" id="GGK19889.1"/>
    </source>
</evidence>
<dbReference type="PANTHER" id="PTHR33164">
    <property type="entry name" value="TRANSCRIPTIONAL REGULATOR, MARR FAMILY"/>
    <property type="match status" value="1"/>
</dbReference>
<dbReference type="RefSeq" id="WP_373292644.1">
    <property type="nucleotide sequence ID" value="NZ_BMMV01000024.1"/>
</dbReference>
<feature type="region of interest" description="Disordered" evidence="4">
    <location>
        <begin position="152"/>
        <end position="172"/>
    </location>
</feature>
<evidence type="ECO:0000313" key="7">
    <source>
        <dbReference type="Proteomes" id="UP000660265"/>
    </source>
</evidence>
<gene>
    <name evidence="6" type="ORF">GCM10011583_59720</name>
</gene>
<evidence type="ECO:0000259" key="5">
    <source>
        <dbReference type="PROSITE" id="PS50995"/>
    </source>
</evidence>
<evidence type="ECO:0000256" key="4">
    <source>
        <dbReference type="SAM" id="MobiDB-lite"/>
    </source>
</evidence>
<dbReference type="InterPro" id="IPR023187">
    <property type="entry name" value="Tscrpt_reg_MarR-type_CS"/>
</dbReference>
<dbReference type="InterPro" id="IPR036390">
    <property type="entry name" value="WH_DNA-bd_sf"/>
</dbReference>
<sequence>MSPLTGQPRPRENMSEAARAASELLEVLWGRGQEAAPSGTVSPSQLRALLVLEKYDGTNLRSLGRALGSRPPSVSRLCDRMEALGLVERRTSSTSRREVELRLSPRGRKVLEEHRAIRARELSAVLDGMDPSAVAALTEGLTAFHAAASARLDAAAQARPTDDDQGMAADSA</sequence>
<reference evidence="7" key="1">
    <citation type="journal article" date="2019" name="Int. J. Syst. Evol. Microbiol.">
        <title>The Global Catalogue of Microorganisms (GCM) 10K type strain sequencing project: providing services to taxonomists for standard genome sequencing and annotation.</title>
        <authorList>
            <consortium name="The Broad Institute Genomics Platform"/>
            <consortium name="The Broad Institute Genome Sequencing Center for Infectious Disease"/>
            <person name="Wu L."/>
            <person name="Ma J."/>
        </authorList>
    </citation>
    <scope>NUCLEOTIDE SEQUENCE [LARGE SCALE GENOMIC DNA]</scope>
    <source>
        <strain evidence="7">CGMCC 4.7275</strain>
    </source>
</reference>
<evidence type="ECO:0000256" key="2">
    <source>
        <dbReference type="ARBA" id="ARBA00023125"/>
    </source>
</evidence>
<dbReference type="SMART" id="SM00347">
    <property type="entry name" value="HTH_MARR"/>
    <property type="match status" value="1"/>
</dbReference>
<feature type="domain" description="HTH marR-type" evidence="5">
    <location>
        <begin position="14"/>
        <end position="146"/>
    </location>
</feature>
<comment type="caution">
    <text evidence="6">The sequence shown here is derived from an EMBL/GenBank/DDBJ whole genome shotgun (WGS) entry which is preliminary data.</text>
</comment>
<dbReference type="PROSITE" id="PS01117">
    <property type="entry name" value="HTH_MARR_1"/>
    <property type="match status" value="1"/>
</dbReference>
<dbReference type="SUPFAM" id="SSF46785">
    <property type="entry name" value="Winged helix' DNA-binding domain"/>
    <property type="match status" value="1"/>
</dbReference>
<dbReference type="EMBL" id="BMMV01000024">
    <property type="protein sequence ID" value="GGK19889.1"/>
    <property type="molecule type" value="Genomic_DNA"/>
</dbReference>
<accession>A0ABQ2EQA3</accession>
<protein>
    <recommendedName>
        <fullName evidence="5">HTH marR-type domain-containing protein</fullName>
    </recommendedName>
</protein>
<dbReference type="Proteomes" id="UP000660265">
    <property type="component" value="Unassembled WGS sequence"/>
</dbReference>
<name>A0ABQ2EQA3_9ACTN</name>
<dbReference type="InterPro" id="IPR000835">
    <property type="entry name" value="HTH_MarR-typ"/>
</dbReference>
<keyword evidence="7" id="KW-1185">Reference proteome</keyword>
<dbReference type="InterPro" id="IPR039422">
    <property type="entry name" value="MarR/SlyA-like"/>
</dbReference>
<dbReference type="PANTHER" id="PTHR33164:SF103">
    <property type="entry name" value="REGULATORY PROTEIN MARR"/>
    <property type="match status" value="1"/>
</dbReference>
<dbReference type="Gene3D" id="1.10.10.10">
    <property type="entry name" value="Winged helix-like DNA-binding domain superfamily/Winged helix DNA-binding domain"/>
    <property type="match status" value="1"/>
</dbReference>
<proteinExistence type="predicted"/>
<keyword evidence="3" id="KW-0804">Transcription</keyword>
<keyword evidence="1" id="KW-0805">Transcription regulation</keyword>
<evidence type="ECO:0000256" key="1">
    <source>
        <dbReference type="ARBA" id="ARBA00023015"/>
    </source>
</evidence>